<comment type="function">
    <text evidence="6">ATP dependent phosphorylation of adenosine and other related nucleoside analogs to monophosphate derivatives.</text>
</comment>
<sequence length="37" mass="4251">RSLVANLAAANCYKKEKHLDLVSNWELVKKAKVYYIA</sequence>
<dbReference type="UniPathway" id="UPA00588">
    <property type="reaction ID" value="UER00659"/>
</dbReference>
<keyword evidence="3 6" id="KW-0547">Nucleotide-binding</keyword>
<comment type="subunit">
    <text evidence="6">Monomer.</text>
</comment>
<evidence type="ECO:0000256" key="1">
    <source>
        <dbReference type="ARBA" id="ARBA00010688"/>
    </source>
</evidence>
<proteinExistence type="inferred from homology"/>
<dbReference type="InterPro" id="IPR029056">
    <property type="entry name" value="Ribokinase-like"/>
</dbReference>
<evidence type="ECO:0000256" key="4">
    <source>
        <dbReference type="ARBA" id="ARBA00022777"/>
    </source>
</evidence>
<keyword evidence="6" id="KW-0660">Purine salvage</keyword>
<keyword evidence="6" id="KW-0460">Magnesium</keyword>
<dbReference type="OrthoDB" id="432447at2759"/>
<dbReference type="KEGG" id="tng:GSTEN00005392G001"/>
<dbReference type="GO" id="GO:0044209">
    <property type="term" value="P:AMP salvage"/>
    <property type="evidence" value="ECO:0007669"/>
    <property type="project" value="UniProtKB-UniRule"/>
</dbReference>
<reference evidence="7" key="2">
    <citation type="submission" date="2004-02" db="EMBL/GenBank/DDBJ databases">
        <authorList>
            <consortium name="Genoscope"/>
            <consortium name="Whitehead Institute Centre for Genome Research"/>
        </authorList>
    </citation>
    <scope>NUCLEOTIDE SEQUENCE</scope>
</reference>
<name>Q4T858_TETNG</name>
<evidence type="ECO:0000256" key="3">
    <source>
        <dbReference type="ARBA" id="ARBA00022741"/>
    </source>
</evidence>
<dbReference type="EC" id="2.7.1.20" evidence="6"/>
<dbReference type="HOGENOM" id="CLU_045832_0_2_1"/>
<dbReference type="Gene3D" id="3.40.1190.20">
    <property type="match status" value="1"/>
</dbReference>
<reference evidence="7" key="1">
    <citation type="journal article" date="2004" name="Nature">
        <title>Genome duplication in the teleost fish Tetraodon nigroviridis reveals the early vertebrate proto-karyotype.</title>
        <authorList>
            <person name="Jaillon O."/>
            <person name="Aury J.-M."/>
            <person name="Brunet F."/>
            <person name="Petit J.-L."/>
            <person name="Stange-Thomann N."/>
            <person name="Mauceli E."/>
            <person name="Bouneau L."/>
            <person name="Fischer C."/>
            <person name="Ozouf-Costaz C."/>
            <person name="Bernot A."/>
            <person name="Nicaud S."/>
            <person name="Jaffe D."/>
            <person name="Fisher S."/>
            <person name="Lutfalla G."/>
            <person name="Dossat C."/>
            <person name="Segurens B."/>
            <person name="Dasilva C."/>
            <person name="Salanoubat M."/>
            <person name="Levy M."/>
            <person name="Boudet N."/>
            <person name="Castellano S."/>
            <person name="Anthouard V."/>
            <person name="Jubin C."/>
            <person name="Castelli V."/>
            <person name="Katinka M."/>
            <person name="Vacherie B."/>
            <person name="Biemont C."/>
            <person name="Skalli Z."/>
            <person name="Cattolico L."/>
            <person name="Poulain J."/>
            <person name="De Berardinis V."/>
            <person name="Cruaud C."/>
            <person name="Duprat S."/>
            <person name="Brottier P."/>
            <person name="Coutanceau J.-P."/>
            <person name="Gouzy J."/>
            <person name="Parra G."/>
            <person name="Lardier G."/>
            <person name="Chapple C."/>
            <person name="McKernan K.J."/>
            <person name="McEwan P."/>
            <person name="Bosak S."/>
            <person name="Kellis M."/>
            <person name="Volff J.-N."/>
            <person name="Guigo R."/>
            <person name="Zody M.C."/>
            <person name="Mesirov J."/>
            <person name="Lindblad-Toh K."/>
            <person name="Birren B."/>
            <person name="Nusbaum C."/>
            <person name="Kahn D."/>
            <person name="Robinson-Rechavi M."/>
            <person name="Laudet V."/>
            <person name="Schachter V."/>
            <person name="Quetier F."/>
            <person name="Saurin W."/>
            <person name="Scarpelli C."/>
            <person name="Wincker P."/>
            <person name="Lander E.S."/>
            <person name="Weissenbach J."/>
            <person name="Roest Crollius H."/>
        </authorList>
    </citation>
    <scope>NUCLEOTIDE SEQUENCE [LARGE SCALE GENOMIC DNA]</scope>
</reference>
<organism evidence="7">
    <name type="scientific">Tetraodon nigroviridis</name>
    <name type="common">Spotted green pufferfish</name>
    <name type="synonym">Chelonodon nigroviridis</name>
    <dbReference type="NCBI Taxonomy" id="99883"/>
    <lineage>
        <taxon>Eukaryota</taxon>
        <taxon>Metazoa</taxon>
        <taxon>Chordata</taxon>
        <taxon>Craniata</taxon>
        <taxon>Vertebrata</taxon>
        <taxon>Euteleostomi</taxon>
        <taxon>Actinopterygii</taxon>
        <taxon>Neopterygii</taxon>
        <taxon>Teleostei</taxon>
        <taxon>Neoteleostei</taxon>
        <taxon>Acanthomorphata</taxon>
        <taxon>Eupercaria</taxon>
        <taxon>Tetraodontiformes</taxon>
        <taxon>Tetradontoidea</taxon>
        <taxon>Tetraodontidae</taxon>
        <taxon>Tetraodon</taxon>
    </lineage>
</organism>
<comment type="cofactor">
    <cofactor evidence="6">
        <name>Mg(2+)</name>
        <dbReference type="ChEBI" id="CHEBI:18420"/>
    </cofactor>
    <text evidence="6">Binds 3 Mg(2+) ions per subunit.</text>
</comment>
<keyword evidence="4 6" id="KW-0418">Kinase</keyword>
<dbReference type="GO" id="GO:0006144">
    <property type="term" value="P:purine nucleobase metabolic process"/>
    <property type="evidence" value="ECO:0007669"/>
    <property type="project" value="TreeGrafter"/>
</dbReference>
<dbReference type="GO" id="GO:0006166">
    <property type="term" value="P:purine ribonucleoside salvage"/>
    <property type="evidence" value="ECO:0007669"/>
    <property type="project" value="UniProtKB-KW"/>
</dbReference>
<evidence type="ECO:0000256" key="6">
    <source>
        <dbReference type="RuleBase" id="RU368116"/>
    </source>
</evidence>
<comment type="catalytic activity">
    <reaction evidence="6">
        <text>adenosine + ATP = AMP + ADP + H(+)</text>
        <dbReference type="Rhea" id="RHEA:20824"/>
        <dbReference type="ChEBI" id="CHEBI:15378"/>
        <dbReference type="ChEBI" id="CHEBI:16335"/>
        <dbReference type="ChEBI" id="CHEBI:30616"/>
        <dbReference type="ChEBI" id="CHEBI:456215"/>
        <dbReference type="ChEBI" id="CHEBI:456216"/>
        <dbReference type="EC" id="2.7.1.20"/>
    </reaction>
</comment>
<keyword evidence="5 6" id="KW-0067">ATP-binding</keyword>
<dbReference type="GO" id="GO:0004001">
    <property type="term" value="F:adenosine kinase activity"/>
    <property type="evidence" value="ECO:0007669"/>
    <property type="project" value="UniProtKB-UniRule"/>
</dbReference>
<evidence type="ECO:0000313" key="7">
    <source>
        <dbReference type="EMBL" id="CAF90924.1"/>
    </source>
</evidence>
<keyword evidence="6" id="KW-0539">Nucleus</keyword>
<comment type="subcellular location">
    <subcellularLocation>
        <location evidence="6">Nucleus</location>
    </subcellularLocation>
</comment>
<feature type="non-terminal residue" evidence="7">
    <location>
        <position position="37"/>
    </location>
</feature>
<dbReference type="GO" id="GO:0005829">
    <property type="term" value="C:cytosol"/>
    <property type="evidence" value="ECO:0007669"/>
    <property type="project" value="TreeGrafter"/>
</dbReference>
<dbReference type="PANTHER" id="PTHR45769:SF3">
    <property type="entry name" value="ADENOSINE KINASE"/>
    <property type="match status" value="1"/>
</dbReference>
<dbReference type="InterPro" id="IPR001805">
    <property type="entry name" value="Adenokinase"/>
</dbReference>
<accession>Q4T858</accession>
<keyword evidence="2 6" id="KW-0808">Transferase</keyword>
<comment type="pathway">
    <text evidence="6">Purine metabolism; AMP biosynthesis via salvage pathway; AMP from adenosine: step 1/1.</text>
</comment>
<dbReference type="PANTHER" id="PTHR45769">
    <property type="entry name" value="ADENOSINE KINASE"/>
    <property type="match status" value="1"/>
</dbReference>
<comment type="similarity">
    <text evidence="1 6">Belongs to the carbohydrate kinase PfkB family.</text>
</comment>
<dbReference type="AlphaFoldDB" id="Q4T858"/>
<evidence type="ECO:0000256" key="2">
    <source>
        <dbReference type="ARBA" id="ARBA00022679"/>
    </source>
</evidence>
<comment type="caution">
    <text evidence="7">The sequence shown here is derived from an EMBL/GenBank/DDBJ whole genome shotgun (WGS) entry which is preliminary data.</text>
</comment>
<protein>
    <recommendedName>
        <fullName evidence="6">Adenosine kinase</fullName>
        <shortName evidence="6">AK</shortName>
        <ecNumber evidence="6">2.7.1.20</ecNumber>
    </recommendedName>
    <alternativeName>
        <fullName evidence="6">Adenosine 5'-phosphotransferase</fullName>
    </alternativeName>
</protein>
<feature type="non-terminal residue" evidence="7">
    <location>
        <position position="1"/>
    </location>
</feature>
<dbReference type="GO" id="GO:0005524">
    <property type="term" value="F:ATP binding"/>
    <property type="evidence" value="ECO:0007669"/>
    <property type="project" value="UniProtKB-UniRule"/>
</dbReference>
<dbReference type="GO" id="GO:0005634">
    <property type="term" value="C:nucleus"/>
    <property type="evidence" value="ECO:0007669"/>
    <property type="project" value="UniProtKB-SubCell"/>
</dbReference>
<dbReference type="EMBL" id="CAAE01007888">
    <property type="protein sequence ID" value="CAF90924.1"/>
    <property type="molecule type" value="Genomic_DNA"/>
</dbReference>
<gene>
    <name evidence="7" type="ORF">GSTENG00005392001</name>
</gene>
<evidence type="ECO:0000256" key="5">
    <source>
        <dbReference type="ARBA" id="ARBA00022840"/>
    </source>
</evidence>